<evidence type="ECO:0000256" key="7">
    <source>
        <dbReference type="ARBA" id="ARBA00023033"/>
    </source>
</evidence>
<dbReference type="GeneID" id="19186318"/>
<keyword evidence="6" id="KW-0560">Oxidoreductase</keyword>
<dbReference type="Gene3D" id="3.50.50.60">
    <property type="entry name" value="FAD/NAD(P)-binding domain"/>
    <property type="match status" value="1"/>
</dbReference>
<evidence type="ECO:0000256" key="1">
    <source>
        <dbReference type="ARBA" id="ARBA00001974"/>
    </source>
</evidence>
<gene>
    <name evidence="9" type="ORF">A1O5_01585</name>
</gene>
<comment type="caution">
    <text evidence="9">The sequence shown here is derived from an EMBL/GenBank/DDBJ whole genome shotgun (WGS) entry which is preliminary data.</text>
</comment>
<organism evidence="9 10">
    <name type="scientific">Cladophialophora psammophila CBS 110553</name>
    <dbReference type="NCBI Taxonomy" id="1182543"/>
    <lineage>
        <taxon>Eukaryota</taxon>
        <taxon>Fungi</taxon>
        <taxon>Dikarya</taxon>
        <taxon>Ascomycota</taxon>
        <taxon>Pezizomycotina</taxon>
        <taxon>Eurotiomycetes</taxon>
        <taxon>Chaetothyriomycetidae</taxon>
        <taxon>Chaetothyriales</taxon>
        <taxon>Herpotrichiellaceae</taxon>
        <taxon>Cladophialophora</taxon>
    </lineage>
</organism>
<evidence type="ECO:0000256" key="4">
    <source>
        <dbReference type="ARBA" id="ARBA00022827"/>
    </source>
</evidence>
<evidence type="ECO:0000313" key="9">
    <source>
        <dbReference type="EMBL" id="EXJ74889.1"/>
    </source>
</evidence>
<comment type="cofactor">
    <cofactor evidence="1">
        <name>FAD</name>
        <dbReference type="ChEBI" id="CHEBI:57692"/>
    </cofactor>
</comment>
<evidence type="ECO:0000256" key="5">
    <source>
        <dbReference type="ARBA" id="ARBA00022857"/>
    </source>
</evidence>
<accession>W9XXB0</accession>
<keyword evidence="4" id="KW-0274">FAD</keyword>
<evidence type="ECO:0000256" key="2">
    <source>
        <dbReference type="ARBA" id="ARBA00010139"/>
    </source>
</evidence>
<name>W9XXB0_9EURO</name>
<dbReference type="Proteomes" id="UP000019471">
    <property type="component" value="Unassembled WGS sequence"/>
</dbReference>
<dbReference type="RefSeq" id="XP_007740391.1">
    <property type="nucleotide sequence ID" value="XM_007742201.1"/>
</dbReference>
<feature type="region of interest" description="Disordered" evidence="8">
    <location>
        <begin position="67"/>
        <end position="86"/>
    </location>
</feature>
<keyword evidence="7" id="KW-0503">Monooxygenase</keyword>
<dbReference type="OrthoDB" id="66881at2759"/>
<protein>
    <submittedName>
        <fullName evidence="9">Uncharacterized protein</fullName>
    </submittedName>
</protein>
<dbReference type="AlphaFoldDB" id="W9XXB0"/>
<keyword evidence="3" id="KW-0285">Flavoprotein</keyword>
<dbReference type="EMBL" id="AMGX01000002">
    <property type="protein sequence ID" value="EXJ74889.1"/>
    <property type="molecule type" value="Genomic_DNA"/>
</dbReference>
<sequence>MGLKNKDGVDIKDVWRDGIRRYLGMTLNGFSNVSMVYTPHAPSALANGPTIIEAQADFILTAIKKLESEGPPLSNPPRKQKTDGTR</sequence>
<evidence type="ECO:0000313" key="10">
    <source>
        <dbReference type="Proteomes" id="UP000019471"/>
    </source>
</evidence>
<evidence type="ECO:0000256" key="3">
    <source>
        <dbReference type="ARBA" id="ARBA00022630"/>
    </source>
</evidence>
<comment type="similarity">
    <text evidence="2">Belongs to the FAD-binding monooxygenase family.</text>
</comment>
<keyword evidence="10" id="KW-1185">Reference proteome</keyword>
<dbReference type="HOGENOM" id="CLU_2497709_0_0_1"/>
<reference evidence="9 10" key="1">
    <citation type="submission" date="2013-03" db="EMBL/GenBank/DDBJ databases">
        <title>The Genome Sequence of Cladophialophora psammophila CBS 110553.</title>
        <authorList>
            <consortium name="The Broad Institute Genomics Platform"/>
            <person name="Cuomo C."/>
            <person name="de Hoog S."/>
            <person name="Gorbushina A."/>
            <person name="Walker B."/>
            <person name="Young S.K."/>
            <person name="Zeng Q."/>
            <person name="Gargeya S."/>
            <person name="Fitzgerald M."/>
            <person name="Haas B."/>
            <person name="Abouelleil A."/>
            <person name="Allen A.W."/>
            <person name="Alvarado L."/>
            <person name="Arachchi H.M."/>
            <person name="Berlin A.M."/>
            <person name="Chapman S.B."/>
            <person name="Gainer-Dewar J."/>
            <person name="Goldberg J."/>
            <person name="Griggs A."/>
            <person name="Gujja S."/>
            <person name="Hansen M."/>
            <person name="Howarth C."/>
            <person name="Imamovic A."/>
            <person name="Ireland A."/>
            <person name="Larimer J."/>
            <person name="McCowan C."/>
            <person name="Murphy C."/>
            <person name="Pearson M."/>
            <person name="Poon T.W."/>
            <person name="Priest M."/>
            <person name="Roberts A."/>
            <person name="Saif S."/>
            <person name="Shea T."/>
            <person name="Sisk P."/>
            <person name="Sykes S."/>
            <person name="Wortman J."/>
            <person name="Nusbaum C."/>
            <person name="Birren B."/>
        </authorList>
    </citation>
    <scope>NUCLEOTIDE SEQUENCE [LARGE SCALE GENOMIC DNA]</scope>
    <source>
        <strain evidence="9 10">CBS 110553</strain>
    </source>
</reference>
<evidence type="ECO:0000256" key="6">
    <source>
        <dbReference type="ARBA" id="ARBA00023002"/>
    </source>
</evidence>
<dbReference type="InterPro" id="IPR050775">
    <property type="entry name" value="FAD-binding_Monooxygenases"/>
</dbReference>
<proteinExistence type="inferred from homology"/>
<dbReference type="PANTHER" id="PTHR43098">
    <property type="entry name" value="L-ORNITHINE N(5)-MONOOXYGENASE-RELATED"/>
    <property type="match status" value="1"/>
</dbReference>
<keyword evidence="5" id="KW-0521">NADP</keyword>
<evidence type="ECO:0000256" key="8">
    <source>
        <dbReference type="SAM" id="MobiDB-lite"/>
    </source>
</evidence>
<dbReference type="InterPro" id="IPR036188">
    <property type="entry name" value="FAD/NAD-bd_sf"/>
</dbReference>
<dbReference type="GO" id="GO:0004497">
    <property type="term" value="F:monooxygenase activity"/>
    <property type="evidence" value="ECO:0007669"/>
    <property type="project" value="UniProtKB-KW"/>
</dbReference>
<dbReference type="PANTHER" id="PTHR43098:SF3">
    <property type="entry name" value="L-ORNITHINE N(5)-MONOOXYGENASE-RELATED"/>
    <property type="match status" value="1"/>
</dbReference>